<evidence type="ECO:0000313" key="2">
    <source>
        <dbReference type="EMBL" id="EFP97754.1"/>
    </source>
</evidence>
<dbReference type="InterPro" id="IPR015102">
    <property type="entry name" value="Tscrpt_reg_HTH_FeoC"/>
</dbReference>
<gene>
    <name evidence="2" type="ORF">VIBC2010_13949</name>
</gene>
<reference evidence="2 3" key="1">
    <citation type="journal article" date="2012" name="Int. J. Syst. Evol. Microbiol.">
        <title>Vibrio caribbeanicus sp. nov., isolated from the marine sponge Scleritoderma cyanea.</title>
        <authorList>
            <person name="Hoffmann M."/>
            <person name="Monday S.R."/>
            <person name="Allard M.W."/>
            <person name="Strain E.A."/>
            <person name="Whittaker P."/>
            <person name="Naum M."/>
            <person name="McCarthy P.J."/>
            <person name="Lopez J.V."/>
            <person name="Fischer M."/>
            <person name="Brown E.W."/>
        </authorList>
    </citation>
    <scope>NUCLEOTIDE SEQUENCE [LARGE SCALE GENOMIC DNA]</scope>
    <source>
        <strain evidence="2 3">ATCC BAA-2122</strain>
    </source>
</reference>
<dbReference type="Gene3D" id="1.10.10.10">
    <property type="entry name" value="Winged helix-like DNA-binding domain superfamily/Winged helix DNA-binding domain"/>
    <property type="match status" value="1"/>
</dbReference>
<dbReference type="InterPro" id="IPR036388">
    <property type="entry name" value="WH-like_DNA-bd_sf"/>
</dbReference>
<protein>
    <submittedName>
        <fullName evidence="2">Ferrous iron transport protein C</fullName>
    </submittedName>
</protein>
<accession>E3BGU7</accession>
<proteinExistence type="predicted"/>
<dbReference type="Pfam" id="PF09012">
    <property type="entry name" value="FeoC"/>
    <property type="match status" value="1"/>
</dbReference>
<dbReference type="AlphaFoldDB" id="E3BGU7"/>
<dbReference type="InterPro" id="IPR036390">
    <property type="entry name" value="WH_DNA-bd_sf"/>
</dbReference>
<dbReference type="EMBL" id="AEIU01000050">
    <property type="protein sequence ID" value="EFP97754.1"/>
    <property type="molecule type" value="Genomic_DNA"/>
</dbReference>
<name>E3BGU7_9VIBR</name>
<keyword evidence="3" id="KW-1185">Reference proteome</keyword>
<organism evidence="2 3">
    <name type="scientific">Vibrio caribbeanicus ATCC BAA-2122</name>
    <dbReference type="NCBI Taxonomy" id="796620"/>
    <lineage>
        <taxon>Bacteria</taxon>
        <taxon>Pseudomonadati</taxon>
        <taxon>Pseudomonadota</taxon>
        <taxon>Gammaproteobacteria</taxon>
        <taxon>Vibrionales</taxon>
        <taxon>Vibrionaceae</taxon>
        <taxon>Vibrio</taxon>
    </lineage>
</organism>
<sequence length="76" mass="8607">MILTELKQYIASKVCVSRKELAREFGLSEDGVDAMMSVWIKKGSISRLVDTDQRDRVKRVRYTLVADNAIALTVSM</sequence>
<dbReference type="RefSeq" id="WP_009600191.1">
    <property type="nucleotide sequence ID" value="NZ_AEIU01000050.1"/>
</dbReference>
<comment type="caution">
    <text evidence="2">The sequence shown here is derived from an EMBL/GenBank/DDBJ whole genome shotgun (WGS) entry which is preliminary data.</text>
</comment>
<dbReference type="STRING" id="796620.VIBC2010_13949"/>
<dbReference type="OrthoDB" id="467062at2"/>
<evidence type="ECO:0000259" key="1">
    <source>
        <dbReference type="Pfam" id="PF09012"/>
    </source>
</evidence>
<feature type="domain" description="Transcriptional regulator HTH-type FeoC" evidence="1">
    <location>
        <begin position="2"/>
        <end position="48"/>
    </location>
</feature>
<dbReference type="SUPFAM" id="SSF46785">
    <property type="entry name" value="Winged helix' DNA-binding domain"/>
    <property type="match status" value="1"/>
</dbReference>
<evidence type="ECO:0000313" key="3">
    <source>
        <dbReference type="Proteomes" id="UP000002943"/>
    </source>
</evidence>
<dbReference type="eggNOG" id="ENOG5033AHD">
    <property type="taxonomic scope" value="Bacteria"/>
</dbReference>
<dbReference type="Proteomes" id="UP000002943">
    <property type="component" value="Unassembled WGS sequence"/>
</dbReference>